<evidence type="ECO:0000313" key="26">
    <source>
        <dbReference type="EMBL" id="SJL15094.1"/>
    </source>
</evidence>
<dbReference type="Pfam" id="PF00385">
    <property type="entry name" value="Chromo"/>
    <property type="match status" value="1"/>
</dbReference>
<keyword evidence="9" id="KW-0255">Endonuclease</keyword>
<evidence type="ECO:0000256" key="11">
    <source>
        <dbReference type="ARBA" id="ARBA00022842"/>
    </source>
</evidence>
<evidence type="ECO:0000259" key="23">
    <source>
        <dbReference type="PROSITE" id="PS50158"/>
    </source>
</evidence>
<keyword evidence="11" id="KW-0460">Magnesium</keyword>
<dbReference type="CDD" id="cd01647">
    <property type="entry name" value="RT_LTR"/>
    <property type="match status" value="1"/>
</dbReference>
<dbReference type="Pfam" id="PF08284">
    <property type="entry name" value="RVP_2"/>
    <property type="match status" value="1"/>
</dbReference>
<dbReference type="InterPro" id="IPR056924">
    <property type="entry name" value="SH3_Tf2-1"/>
</dbReference>
<dbReference type="Pfam" id="PF03732">
    <property type="entry name" value="Retrotrans_gag"/>
    <property type="match status" value="1"/>
</dbReference>
<keyword evidence="2" id="KW-0507">mRNA processing</keyword>
<keyword evidence="20" id="KW-1133">Transmembrane helix</keyword>
<evidence type="ECO:0000256" key="6">
    <source>
        <dbReference type="ARBA" id="ARBA00022722"/>
    </source>
</evidence>
<dbReference type="GO" id="GO:0003677">
    <property type="term" value="F:DNA binding"/>
    <property type="evidence" value="ECO:0007669"/>
    <property type="project" value="UniProtKB-KW"/>
</dbReference>
<accession>A0A284S282</accession>
<dbReference type="Pfam" id="PF00078">
    <property type="entry name" value="RVT_1"/>
    <property type="match status" value="1"/>
</dbReference>
<dbReference type="InterPro" id="IPR043502">
    <property type="entry name" value="DNA/RNA_pol_sf"/>
</dbReference>
<feature type="region of interest" description="Disordered" evidence="19">
    <location>
        <begin position="431"/>
        <end position="531"/>
    </location>
</feature>
<keyword evidence="27" id="KW-1185">Reference proteome</keyword>
<dbReference type="SMART" id="SM00298">
    <property type="entry name" value="CHROMO"/>
    <property type="match status" value="1"/>
</dbReference>
<dbReference type="FunFam" id="3.30.70.270:FF:000020">
    <property type="entry name" value="Transposon Tf2-6 polyprotein-like Protein"/>
    <property type="match status" value="1"/>
</dbReference>
<keyword evidence="5" id="KW-0548">Nucleotidyltransferase</keyword>
<dbReference type="GO" id="GO:0003964">
    <property type="term" value="F:RNA-directed DNA polymerase activity"/>
    <property type="evidence" value="ECO:0007669"/>
    <property type="project" value="UniProtKB-KW"/>
</dbReference>
<feature type="compositionally biased region" description="Basic and acidic residues" evidence="19">
    <location>
        <begin position="515"/>
        <end position="531"/>
    </location>
</feature>
<evidence type="ECO:0000256" key="1">
    <source>
        <dbReference type="ARBA" id="ARBA00012493"/>
    </source>
</evidence>
<feature type="compositionally biased region" description="Gly residues" evidence="19">
    <location>
        <begin position="466"/>
        <end position="476"/>
    </location>
</feature>
<organism evidence="26 27">
    <name type="scientific">Armillaria ostoyae</name>
    <name type="common">Armillaria root rot fungus</name>
    <dbReference type="NCBI Taxonomy" id="47428"/>
    <lineage>
        <taxon>Eukaryota</taxon>
        <taxon>Fungi</taxon>
        <taxon>Dikarya</taxon>
        <taxon>Basidiomycota</taxon>
        <taxon>Agaricomycotina</taxon>
        <taxon>Agaricomycetes</taxon>
        <taxon>Agaricomycetidae</taxon>
        <taxon>Agaricales</taxon>
        <taxon>Marasmiineae</taxon>
        <taxon>Physalacriaceae</taxon>
        <taxon>Armillaria</taxon>
    </lineage>
</organism>
<dbReference type="CDD" id="cd00303">
    <property type="entry name" value="retropepsin_like"/>
    <property type="match status" value="1"/>
</dbReference>
<dbReference type="GO" id="GO:0015074">
    <property type="term" value="P:DNA integration"/>
    <property type="evidence" value="ECO:0007669"/>
    <property type="project" value="UniProtKB-KW"/>
</dbReference>
<dbReference type="PROSITE" id="PS50878">
    <property type="entry name" value="RT_POL"/>
    <property type="match status" value="1"/>
</dbReference>
<dbReference type="GO" id="GO:0006310">
    <property type="term" value="P:DNA recombination"/>
    <property type="evidence" value="ECO:0007669"/>
    <property type="project" value="UniProtKB-KW"/>
</dbReference>
<keyword evidence="18" id="KW-0862">Zinc</keyword>
<dbReference type="GO" id="GO:0005634">
    <property type="term" value="C:nucleus"/>
    <property type="evidence" value="ECO:0007669"/>
    <property type="project" value="UniProtKB-ARBA"/>
</dbReference>
<proteinExistence type="predicted"/>
<evidence type="ECO:0000256" key="7">
    <source>
        <dbReference type="ARBA" id="ARBA00022723"/>
    </source>
</evidence>
<dbReference type="GO" id="GO:0004190">
    <property type="term" value="F:aspartic-type endopeptidase activity"/>
    <property type="evidence" value="ECO:0007669"/>
    <property type="project" value="UniProtKB-KW"/>
</dbReference>
<dbReference type="InterPro" id="IPR041373">
    <property type="entry name" value="RT_RNaseH"/>
</dbReference>
<dbReference type="GO" id="GO:0006338">
    <property type="term" value="P:chromatin remodeling"/>
    <property type="evidence" value="ECO:0007669"/>
    <property type="project" value="UniProtKB-ARBA"/>
</dbReference>
<dbReference type="InterPro" id="IPR036397">
    <property type="entry name" value="RNaseH_sf"/>
</dbReference>
<evidence type="ECO:0000256" key="4">
    <source>
        <dbReference type="ARBA" id="ARBA00022679"/>
    </source>
</evidence>
<feature type="compositionally biased region" description="Polar residues" evidence="19">
    <location>
        <begin position="901"/>
        <end position="911"/>
    </location>
</feature>
<dbReference type="GO" id="GO:0004519">
    <property type="term" value="F:endonuclease activity"/>
    <property type="evidence" value="ECO:0007669"/>
    <property type="project" value="UniProtKB-KW"/>
</dbReference>
<keyword evidence="17" id="KW-0233">DNA recombination</keyword>
<dbReference type="EC" id="2.7.7.49" evidence="1"/>
<name>A0A284S282_ARMOS</name>
<dbReference type="GO" id="GO:0003723">
    <property type="term" value="F:RNA binding"/>
    <property type="evidence" value="ECO:0007669"/>
    <property type="project" value="UniProtKB-KW"/>
</dbReference>
<dbReference type="PROSITE" id="PS50158">
    <property type="entry name" value="ZF_CCHC"/>
    <property type="match status" value="1"/>
</dbReference>
<keyword evidence="20" id="KW-0812">Transmembrane</keyword>
<dbReference type="InterPro" id="IPR041588">
    <property type="entry name" value="Integrase_H2C2"/>
</dbReference>
<feature type="compositionally biased region" description="Polar residues" evidence="19">
    <location>
        <begin position="220"/>
        <end position="239"/>
    </location>
</feature>
<dbReference type="InterPro" id="IPR000953">
    <property type="entry name" value="Chromo/chromo_shadow_dom"/>
</dbReference>
<dbReference type="Pfam" id="PF00098">
    <property type="entry name" value="zf-CCHC"/>
    <property type="match status" value="1"/>
</dbReference>
<keyword evidence="10" id="KW-0378">Hydrolase</keyword>
<dbReference type="Gene3D" id="3.10.10.10">
    <property type="entry name" value="HIV Type 1 Reverse Transcriptase, subunit A, domain 1"/>
    <property type="match status" value="1"/>
</dbReference>
<dbReference type="InterPro" id="IPR000488">
    <property type="entry name" value="Death_dom"/>
</dbReference>
<dbReference type="SMART" id="SM00343">
    <property type="entry name" value="ZnF_C2HC"/>
    <property type="match status" value="1"/>
</dbReference>
<dbReference type="GO" id="GO:0006508">
    <property type="term" value="P:proteolysis"/>
    <property type="evidence" value="ECO:0007669"/>
    <property type="project" value="UniProtKB-KW"/>
</dbReference>
<evidence type="ECO:0000256" key="14">
    <source>
        <dbReference type="ARBA" id="ARBA00022918"/>
    </source>
</evidence>
<evidence type="ECO:0000259" key="21">
    <source>
        <dbReference type="PROSITE" id="PS50013"/>
    </source>
</evidence>
<dbReference type="PROSITE" id="PS50013">
    <property type="entry name" value="CHROMO_2"/>
    <property type="match status" value="1"/>
</dbReference>
<dbReference type="InterPro" id="IPR012337">
    <property type="entry name" value="RNaseH-like_sf"/>
</dbReference>
<dbReference type="GO" id="GO:0007165">
    <property type="term" value="P:signal transduction"/>
    <property type="evidence" value="ECO:0007669"/>
    <property type="project" value="InterPro"/>
</dbReference>
<dbReference type="InterPro" id="IPR036875">
    <property type="entry name" value="Znf_CCHC_sf"/>
</dbReference>
<dbReference type="Pfam" id="PF17921">
    <property type="entry name" value="Integrase_H2C2"/>
    <property type="match status" value="1"/>
</dbReference>
<feature type="compositionally biased region" description="Polar residues" evidence="19">
    <location>
        <begin position="921"/>
        <end position="933"/>
    </location>
</feature>
<dbReference type="InterPro" id="IPR001584">
    <property type="entry name" value="Integrase_cat-core"/>
</dbReference>
<keyword evidence="4" id="KW-0808">Transferase</keyword>
<dbReference type="InterPro" id="IPR005162">
    <property type="entry name" value="Retrotrans_gag_dom"/>
</dbReference>
<dbReference type="InterPro" id="IPR050951">
    <property type="entry name" value="Retrovirus_Pol_polyprotein"/>
</dbReference>
<dbReference type="InterPro" id="IPR021109">
    <property type="entry name" value="Peptidase_aspartic_dom_sf"/>
</dbReference>
<feature type="compositionally biased region" description="Basic and acidic residues" evidence="19">
    <location>
        <begin position="1082"/>
        <end position="1092"/>
    </location>
</feature>
<feature type="compositionally biased region" description="Polar residues" evidence="19">
    <location>
        <begin position="840"/>
        <end position="850"/>
    </location>
</feature>
<gene>
    <name evidence="26" type="ORF">ARMOST_18576</name>
</gene>
<evidence type="ECO:0000256" key="2">
    <source>
        <dbReference type="ARBA" id="ARBA00022664"/>
    </source>
</evidence>
<evidence type="ECO:0000256" key="5">
    <source>
        <dbReference type="ARBA" id="ARBA00022695"/>
    </source>
</evidence>
<evidence type="ECO:0000259" key="25">
    <source>
        <dbReference type="PROSITE" id="PS50994"/>
    </source>
</evidence>
<feature type="domain" description="Reverse transcriptase" evidence="24">
    <location>
        <begin position="1439"/>
        <end position="1619"/>
    </location>
</feature>
<dbReference type="InterPro" id="IPR000477">
    <property type="entry name" value="RT_dom"/>
</dbReference>
<dbReference type="InterPro" id="IPR023780">
    <property type="entry name" value="Chromo_domain"/>
</dbReference>
<keyword evidence="3" id="KW-0645">Protease</keyword>
<dbReference type="GO" id="GO:0006397">
    <property type="term" value="P:mRNA processing"/>
    <property type="evidence" value="ECO:0007669"/>
    <property type="project" value="UniProtKB-KW"/>
</dbReference>
<keyword evidence="20" id="KW-0472">Membrane</keyword>
<dbReference type="SUPFAM" id="SSF50630">
    <property type="entry name" value="Acid proteases"/>
    <property type="match status" value="1"/>
</dbReference>
<evidence type="ECO:0000256" key="9">
    <source>
        <dbReference type="ARBA" id="ARBA00022759"/>
    </source>
</evidence>
<keyword evidence="14" id="KW-0695">RNA-directed DNA polymerase</keyword>
<dbReference type="Gene3D" id="2.40.50.40">
    <property type="match status" value="1"/>
</dbReference>
<feature type="domain" description="Chromo" evidence="21">
    <location>
        <begin position="2254"/>
        <end position="2317"/>
    </location>
</feature>
<dbReference type="Pfam" id="PF24626">
    <property type="entry name" value="SH3_Tf2-1"/>
    <property type="match status" value="1"/>
</dbReference>
<dbReference type="FunFam" id="1.10.340.70:FF:000001">
    <property type="entry name" value="Retrovirus-related Pol polyprotein from transposon gypsy-like Protein"/>
    <property type="match status" value="1"/>
</dbReference>
<keyword evidence="18" id="KW-0863">Zinc-finger</keyword>
<sequence length="2395" mass="271474">MQISTDFSTSTLVAIAVTALSLTCVLTAILLFRTYKNEIERLSRQLVNYTRHLIFSDYIERPGGVFVPNPRLYPVRTHSTTPYHYVTSAFREWEGPATFPPLFESQSTGLSTSTDEQDVGQEGGRVLYEEYETIPTIADPVLPEEEVQYVSTPRLSITIPSSPEFPFREPGIPIVIRSDSPTNSYVPHSPTASEIIIWNDNQRNIRERTPTPHPYVRAWSPNSSDFPGDSGNRSATPQPASDIRRAATASRDAAAREELARLVSRNNEIERTITRDRTATQFYERASRPQLESETTTQYWVRQTATPAETSAINEIEEETYRQRPRPITPIWLRRYREYRSHQMEQGLPGVSIATWMEYRARAGDRDPRRAGTRVQEYMAFQASAYTDRSDLDAFGGSADVQAVSLFNERHPYAPYRTPEPYQSRFIKETPLYPSHPPRRQRHPTSPQIHHRTNYMYSGPGRVQAGSGGDGAGGSGKPDIDVIDDKPDNGWGGGNEGKKPEKPTEPWTPGTGFFKGEKPPDPKDPFSDSVAKDKERWSLPGAPDKFDPDTEPPNPLGAMGDDAPWIGCKPDLVRKPLPFTGDPEDIDRFIADCQMYFQVHSAYMWLDPYRVAFASSYFEGRAKDWWTLQLEDLYSPSRGKYRFPSWYAFKGALTTKFSDPGVEEKHKVAMYALRMTGTMTATEYLQELEKLAKKAKLRHDTDDHGHMVTALRQGVPASYTNMIANIGTNIPVGYEQWGKRIIIMNEERQRKAALDLVGRMYQPRPPPPQQNAGTPKGASGATTSSAPKKTATGTTYGGRGQPMDIDAIKSGNCFRCGEKGHISKNCPLQSWNKGKKQEVRASTTEPSTGSKIEEVKDAAGNGWTNTLHVVNIPHPPHSILFAERNSNQTRKESHNKYAILTTDNDTHLSSVSDDEAPTGAESPNTKNDQSTLRNFGAKRHTSSLRGETQPTKVLDEKSPTIVTPIDTASQPRRTDGTWAKLKHAPCEVSSNEQAAPTERSPIATIDVEFRSDGAQENTARSPTDTKAIPLEVASAQAIKRGHSVVMIEVPDQDDDTSFVLQQNKVAATDADACGPSPKRKSPLMEKEAERPIGNDTSVSKGREAAKHAPPTATPQEWLKPFETEWTWRAIKDAKDESSARAILLNWIHKTRAEEVVDNLLEGLRSSERFRALEWLDELRKPKRYLIRAQNSPQSLLIPVELETLERPITIQAKALLDSGCTGSSIHHDVVKKYGIPVQKTASPIPVYNADGSRNKAGEITTYAELRLKIGGHSERIDLAVTDLGSKEIFLGHDWLVRHNPSINWATGSVTFTRCQCAGNRFVLPDADPDDEWELEEGETILAIDFEEAIEIRAVHKANELAAKANEEKEKKTFEQMVPESYRDFKDLFSKENFDDLPVRKPWDHAIELVPNAKNTLDCKVYPLNPIEQKELDRFLDENLASGRIKPSKSPMASPFFFVKKKDGTLRPVQDYRKLNEMTIKNRYPLPLISELMDKLGSAKYFTKLDVRWGYNNVRIKKDDEWKAAFRTNRGLFEPTVMFFGLTNSPATFQWMMNDIFKDLIATGKITVYLDDILIFSKTLEEHRKTTRHVLALLRKHKLFLKAEKCEFEVLETEYLGVIISEGSIRMDPIKLAGIAEWPTPTKKKELQSFLGFANFYRRFIKGYSDIVRPMTRLTGKEVWTWGTAQQLAFQQLKNRFAIDVILRIPTEKGQFRVEADASEGAIGAVLSQEQDGKWRPVAFLSKALTITERNYEIYDKELLAIMLALDEWRHYLMGAAVDFEIWTDHQNLQYFCKPQKLNRRQARWVTELAEYHFTLHHKPGASNKKADLLSRRADHPQGQDDNDEITKWDQGIANSLNHEKGIKERDGLLYYDQRIYVPRDSATRGEVISRCHDHITAGHPGIEKTKELILRDYWWPKLKKDVETYVRGCETCARTKASTQARRAPLHPNEIPSEPWTHISVDMITGLVPCKGLDAILVIVDRFSKAIIPIACKTTLSSEGWAKILRDEVYAKYGMPVTVISDRGPPICIQVLTRLIQNAQHQGKRVHSLSSTNGWTDRTRQSGIEKYLRIFINVRQTDWPEWLPLAAFQHNNRIHSATGKSPFFVNFGRNPRVAPDTHTHVALRTPASEEFKTTMKLIHDETKAALTKAAEQMKAQYDKKKAAITYQPGDKVWLDTTNLHLARPKKKLDDKRVGPFTILEKRGLSAYKLKLPLTWKIYPVFNETLLNPYIAPTFSNQQREPPPPPDIINDEPEYEVEAIINHKTRKVRGQKDKETGKYTTNIVTDYLVKWKGYGKEDKWTKESELGHAEEAISDYLKTIQGTVTVQAVVAKTDNLDAPTFILNSRTKDGDVQFQVQQGTDFVTTAWYFEHEIPHLSELIKDYYWVSRNSERNTGQ</sequence>
<evidence type="ECO:0000256" key="16">
    <source>
        <dbReference type="ARBA" id="ARBA00023125"/>
    </source>
</evidence>
<keyword evidence="8" id="KW-0064">Aspartyl protease</keyword>
<feature type="compositionally biased region" description="Basic and acidic residues" evidence="19">
    <location>
        <begin position="478"/>
        <end position="488"/>
    </location>
</feature>
<dbReference type="Gene3D" id="2.40.70.10">
    <property type="entry name" value="Acid Proteases"/>
    <property type="match status" value="1"/>
</dbReference>
<dbReference type="Proteomes" id="UP000219338">
    <property type="component" value="Unassembled WGS sequence"/>
</dbReference>
<dbReference type="Gene3D" id="1.10.340.70">
    <property type="match status" value="1"/>
</dbReference>
<feature type="region of interest" description="Disordered" evidence="19">
    <location>
        <begin position="207"/>
        <end position="252"/>
    </location>
</feature>
<feature type="domain" description="Death" evidence="22">
    <location>
        <begin position="1137"/>
        <end position="1179"/>
    </location>
</feature>
<keyword evidence="16" id="KW-0238">DNA-binding</keyword>
<dbReference type="Pfam" id="PF17917">
    <property type="entry name" value="RT_RNaseH"/>
    <property type="match status" value="1"/>
</dbReference>
<evidence type="ECO:0000259" key="24">
    <source>
        <dbReference type="PROSITE" id="PS50878"/>
    </source>
</evidence>
<evidence type="ECO:0000256" key="20">
    <source>
        <dbReference type="SAM" id="Phobius"/>
    </source>
</evidence>
<evidence type="ECO:0000259" key="22">
    <source>
        <dbReference type="PROSITE" id="PS50017"/>
    </source>
</evidence>
<reference evidence="27" key="1">
    <citation type="journal article" date="2017" name="Nat. Ecol. Evol.">
        <title>Genome expansion and lineage-specific genetic innovations in the forest pathogenic fungi Armillaria.</title>
        <authorList>
            <person name="Sipos G."/>
            <person name="Prasanna A.N."/>
            <person name="Walter M.C."/>
            <person name="O'Connor E."/>
            <person name="Balint B."/>
            <person name="Krizsan K."/>
            <person name="Kiss B."/>
            <person name="Hess J."/>
            <person name="Varga T."/>
            <person name="Slot J."/>
            <person name="Riley R."/>
            <person name="Boka B."/>
            <person name="Rigling D."/>
            <person name="Barry K."/>
            <person name="Lee J."/>
            <person name="Mihaltcheva S."/>
            <person name="LaButti K."/>
            <person name="Lipzen A."/>
            <person name="Waldron R."/>
            <person name="Moloney N.M."/>
            <person name="Sperisen C."/>
            <person name="Kredics L."/>
            <person name="Vagvoelgyi C."/>
            <person name="Patrignani A."/>
            <person name="Fitzpatrick D."/>
            <person name="Nagy I."/>
            <person name="Doyle S."/>
            <person name="Anderson J.B."/>
            <person name="Grigoriev I.V."/>
            <person name="Gueldener U."/>
            <person name="Muensterkoetter M."/>
            <person name="Nagy L.G."/>
        </authorList>
    </citation>
    <scope>NUCLEOTIDE SEQUENCE [LARGE SCALE GENOMIC DNA]</scope>
    <source>
        <strain evidence="27">C18/9</strain>
    </source>
</reference>
<evidence type="ECO:0000256" key="10">
    <source>
        <dbReference type="ARBA" id="ARBA00022801"/>
    </source>
</evidence>
<evidence type="ECO:0000256" key="19">
    <source>
        <dbReference type="SAM" id="MobiDB-lite"/>
    </source>
</evidence>
<dbReference type="PANTHER" id="PTHR37984">
    <property type="entry name" value="PROTEIN CBG26694"/>
    <property type="match status" value="1"/>
</dbReference>
<dbReference type="PROSITE" id="PS50994">
    <property type="entry name" value="INTEGRASE"/>
    <property type="match status" value="1"/>
</dbReference>
<dbReference type="Gene3D" id="4.10.60.10">
    <property type="entry name" value="Zinc finger, CCHC-type"/>
    <property type="match status" value="1"/>
</dbReference>
<dbReference type="GO" id="GO:0003887">
    <property type="term" value="F:DNA-directed DNA polymerase activity"/>
    <property type="evidence" value="ECO:0007669"/>
    <property type="project" value="UniProtKB-KW"/>
</dbReference>
<dbReference type="InterPro" id="IPR016197">
    <property type="entry name" value="Chromo-like_dom_sf"/>
</dbReference>
<feature type="region of interest" description="Disordered" evidence="19">
    <location>
        <begin position="1069"/>
        <end position="1114"/>
    </location>
</feature>
<keyword evidence="15" id="KW-0239">DNA-directed DNA polymerase</keyword>
<dbReference type="CDD" id="cd00024">
    <property type="entry name" value="CD_CSD"/>
    <property type="match status" value="1"/>
</dbReference>
<evidence type="ECO:0000256" key="8">
    <source>
        <dbReference type="ARBA" id="ARBA00022750"/>
    </source>
</evidence>
<dbReference type="EMBL" id="FUEG01000027">
    <property type="protein sequence ID" value="SJL15094.1"/>
    <property type="molecule type" value="Genomic_DNA"/>
</dbReference>
<dbReference type="InterPro" id="IPR043128">
    <property type="entry name" value="Rev_trsase/Diguanyl_cyclase"/>
</dbReference>
<dbReference type="GO" id="GO:0008270">
    <property type="term" value="F:zinc ion binding"/>
    <property type="evidence" value="ECO:0007669"/>
    <property type="project" value="UniProtKB-KW"/>
</dbReference>
<feature type="compositionally biased region" description="Basic residues" evidence="19">
    <location>
        <begin position="437"/>
        <end position="453"/>
    </location>
</feature>
<feature type="region of interest" description="Disordered" evidence="19">
    <location>
        <begin position="828"/>
        <end position="852"/>
    </location>
</feature>
<feature type="compositionally biased region" description="Low complexity" evidence="19">
    <location>
        <begin position="770"/>
        <end position="794"/>
    </location>
</feature>
<evidence type="ECO:0000256" key="18">
    <source>
        <dbReference type="PROSITE-ProRule" id="PRU00047"/>
    </source>
</evidence>
<dbReference type="PANTHER" id="PTHR37984:SF5">
    <property type="entry name" value="PROTEIN NYNRIN-LIKE"/>
    <property type="match status" value="1"/>
</dbReference>
<feature type="domain" description="Integrase catalytic" evidence="25">
    <location>
        <begin position="1951"/>
        <end position="2110"/>
    </location>
</feature>
<dbReference type="SUPFAM" id="SSF54160">
    <property type="entry name" value="Chromo domain-like"/>
    <property type="match status" value="1"/>
</dbReference>
<dbReference type="Gene3D" id="3.30.420.10">
    <property type="entry name" value="Ribonuclease H-like superfamily/Ribonuclease H"/>
    <property type="match status" value="1"/>
</dbReference>
<dbReference type="CDD" id="cd09274">
    <property type="entry name" value="RNase_HI_RT_Ty3"/>
    <property type="match status" value="1"/>
</dbReference>
<feature type="region of interest" description="Disordered" evidence="19">
    <location>
        <begin position="759"/>
        <end position="803"/>
    </location>
</feature>
<keyword evidence="7" id="KW-0479">Metal-binding</keyword>
<evidence type="ECO:0000256" key="12">
    <source>
        <dbReference type="ARBA" id="ARBA00022884"/>
    </source>
</evidence>
<feature type="region of interest" description="Disordered" evidence="19">
    <location>
        <begin position="900"/>
        <end position="958"/>
    </location>
</feature>
<feature type="region of interest" description="Disordered" evidence="19">
    <location>
        <begin position="286"/>
        <end position="306"/>
    </location>
</feature>
<evidence type="ECO:0000256" key="17">
    <source>
        <dbReference type="ARBA" id="ARBA00023172"/>
    </source>
</evidence>
<keyword evidence="12" id="KW-0694">RNA-binding</keyword>
<keyword evidence="13" id="KW-0229">DNA integration</keyword>
<dbReference type="STRING" id="47428.A0A284S282"/>
<feature type="compositionally biased region" description="Polar residues" evidence="19">
    <location>
        <begin position="290"/>
        <end position="306"/>
    </location>
</feature>
<dbReference type="SUPFAM" id="SSF56672">
    <property type="entry name" value="DNA/RNA polymerases"/>
    <property type="match status" value="1"/>
</dbReference>
<dbReference type="SUPFAM" id="SSF53098">
    <property type="entry name" value="Ribonuclease H-like"/>
    <property type="match status" value="1"/>
</dbReference>
<evidence type="ECO:0000256" key="15">
    <source>
        <dbReference type="ARBA" id="ARBA00022932"/>
    </source>
</evidence>
<feature type="transmembrane region" description="Helical" evidence="20">
    <location>
        <begin position="12"/>
        <end position="32"/>
    </location>
</feature>
<evidence type="ECO:0000256" key="13">
    <source>
        <dbReference type="ARBA" id="ARBA00022908"/>
    </source>
</evidence>
<dbReference type="InterPro" id="IPR001878">
    <property type="entry name" value="Znf_CCHC"/>
</dbReference>
<dbReference type="SUPFAM" id="SSF57756">
    <property type="entry name" value="Retrovirus zinc finger-like domains"/>
    <property type="match status" value="1"/>
</dbReference>
<dbReference type="Gene3D" id="3.30.70.270">
    <property type="match status" value="2"/>
</dbReference>
<keyword evidence="6" id="KW-0540">Nuclease</keyword>
<dbReference type="PROSITE" id="PS50017">
    <property type="entry name" value="DEATH_DOMAIN"/>
    <property type="match status" value="1"/>
</dbReference>
<evidence type="ECO:0000256" key="3">
    <source>
        <dbReference type="ARBA" id="ARBA00022670"/>
    </source>
</evidence>
<feature type="domain" description="CCHC-type" evidence="23">
    <location>
        <begin position="813"/>
        <end position="827"/>
    </location>
</feature>
<protein>
    <recommendedName>
        <fullName evidence="1">RNA-directed DNA polymerase</fullName>
        <ecNumber evidence="1">2.7.7.49</ecNumber>
    </recommendedName>
</protein>
<evidence type="ECO:0000313" key="27">
    <source>
        <dbReference type="Proteomes" id="UP000219338"/>
    </source>
</evidence>